<evidence type="ECO:0000313" key="19">
    <source>
        <dbReference type="EMBL" id="KAI0522923.1"/>
    </source>
</evidence>
<evidence type="ECO:0000256" key="1">
    <source>
        <dbReference type="ARBA" id="ARBA00000900"/>
    </source>
</evidence>
<dbReference type="InterPro" id="IPR013083">
    <property type="entry name" value="Znf_RING/FYVE/PHD"/>
</dbReference>
<comment type="similarity">
    <text evidence="14">Belongs to the RING-type zinc finger family. ATL subfamily.</text>
</comment>
<feature type="domain" description="RING-type" evidence="18">
    <location>
        <begin position="127"/>
        <end position="169"/>
    </location>
</feature>
<comment type="pathway">
    <text evidence="3">Protein modification; protein ubiquitination.</text>
</comment>
<keyword evidence="13 16" id="KW-0472">Membrane</keyword>
<dbReference type="Gene3D" id="3.30.40.10">
    <property type="entry name" value="Zinc/RING finger domain, C3HC4 (zinc finger)"/>
    <property type="match status" value="1"/>
</dbReference>
<dbReference type="EC" id="2.3.2.27" evidence="4"/>
<dbReference type="SUPFAM" id="SSF57850">
    <property type="entry name" value="RING/U-box"/>
    <property type="match status" value="1"/>
</dbReference>
<dbReference type="GO" id="GO:0008270">
    <property type="term" value="F:zinc ion binding"/>
    <property type="evidence" value="ECO:0007669"/>
    <property type="project" value="UniProtKB-KW"/>
</dbReference>
<proteinExistence type="inferred from homology"/>
<evidence type="ECO:0000256" key="14">
    <source>
        <dbReference type="ARBA" id="ARBA00024209"/>
    </source>
</evidence>
<dbReference type="Pfam" id="PF13639">
    <property type="entry name" value="zf-RING_2"/>
    <property type="match status" value="1"/>
</dbReference>
<keyword evidence="8 17" id="KW-0732">Signal</keyword>
<evidence type="ECO:0000313" key="20">
    <source>
        <dbReference type="Proteomes" id="UP000829196"/>
    </source>
</evidence>
<gene>
    <name evidence="19" type="ORF">KFK09_005312</name>
</gene>
<evidence type="ECO:0000256" key="3">
    <source>
        <dbReference type="ARBA" id="ARBA00004906"/>
    </source>
</evidence>
<evidence type="ECO:0000256" key="8">
    <source>
        <dbReference type="ARBA" id="ARBA00022729"/>
    </source>
</evidence>
<feature type="chain" id="PRO_5035789255" description="RING-type E3 ubiquitin transferase" evidence="17">
    <location>
        <begin position="22"/>
        <end position="415"/>
    </location>
</feature>
<organism evidence="19 20">
    <name type="scientific">Dendrobium nobile</name>
    <name type="common">Orchid</name>
    <dbReference type="NCBI Taxonomy" id="94219"/>
    <lineage>
        <taxon>Eukaryota</taxon>
        <taxon>Viridiplantae</taxon>
        <taxon>Streptophyta</taxon>
        <taxon>Embryophyta</taxon>
        <taxon>Tracheophyta</taxon>
        <taxon>Spermatophyta</taxon>
        <taxon>Magnoliopsida</taxon>
        <taxon>Liliopsida</taxon>
        <taxon>Asparagales</taxon>
        <taxon>Orchidaceae</taxon>
        <taxon>Epidendroideae</taxon>
        <taxon>Malaxideae</taxon>
        <taxon>Dendrobiinae</taxon>
        <taxon>Dendrobium</taxon>
    </lineage>
</organism>
<evidence type="ECO:0000256" key="13">
    <source>
        <dbReference type="ARBA" id="ARBA00023136"/>
    </source>
</evidence>
<dbReference type="FunFam" id="3.30.40.10:FF:000285">
    <property type="entry name" value="RING-H2 finger protein ATL43"/>
    <property type="match status" value="1"/>
</dbReference>
<dbReference type="PANTHER" id="PTHR46539:SF1">
    <property type="entry name" value="E3 UBIQUITIN-PROTEIN LIGASE ATL42"/>
    <property type="match status" value="1"/>
</dbReference>
<comment type="subcellular location">
    <subcellularLocation>
        <location evidence="2">Membrane</location>
        <topology evidence="2">Single-pass membrane protein</topology>
    </subcellularLocation>
</comment>
<dbReference type="AlphaFoldDB" id="A0A8T3C087"/>
<keyword evidence="12 16" id="KW-1133">Transmembrane helix</keyword>
<evidence type="ECO:0000259" key="18">
    <source>
        <dbReference type="PROSITE" id="PS50089"/>
    </source>
</evidence>
<dbReference type="EMBL" id="JAGYWB010000005">
    <property type="protein sequence ID" value="KAI0522923.1"/>
    <property type="molecule type" value="Genomic_DNA"/>
</dbReference>
<keyword evidence="11" id="KW-0862">Zinc</keyword>
<comment type="catalytic activity">
    <reaction evidence="1">
        <text>S-ubiquitinyl-[E2 ubiquitin-conjugating enzyme]-L-cysteine + [acceptor protein]-L-lysine = [E2 ubiquitin-conjugating enzyme]-L-cysteine + N(6)-ubiquitinyl-[acceptor protein]-L-lysine.</text>
        <dbReference type="EC" id="2.3.2.27"/>
    </reaction>
</comment>
<evidence type="ECO:0000256" key="7">
    <source>
        <dbReference type="ARBA" id="ARBA00022723"/>
    </source>
</evidence>
<keyword evidence="7" id="KW-0479">Metal-binding</keyword>
<evidence type="ECO:0000256" key="16">
    <source>
        <dbReference type="SAM" id="Phobius"/>
    </source>
</evidence>
<dbReference type="InterPro" id="IPR001841">
    <property type="entry name" value="Znf_RING"/>
</dbReference>
<keyword evidence="20" id="KW-1185">Reference proteome</keyword>
<dbReference type="CDD" id="cd16461">
    <property type="entry name" value="RING-H2_EL5-like"/>
    <property type="match status" value="1"/>
</dbReference>
<reference evidence="19" key="1">
    <citation type="journal article" date="2022" name="Front. Genet.">
        <title>Chromosome-Scale Assembly of the Dendrobium nobile Genome Provides Insights Into the Molecular Mechanism of the Biosynthesis of the Medicinal Active Ingredient of Dendrobium.</title>
        <authorList>
            <person name="Xu Q."/>
            <person name="Niu S.-C."/>
            <person name="Li K.-L."/>
            <person name="Zheng P.-J."/>
            <person name="Zhang X.-J."/>
            <person name="Jia Y."/>
            <person name="Liu Y."/>
            <person name="Niu Y.-X."/>
            <person name="Yu L.-H."/>
            <person name="Chen D.-F."/>
            <person name="Zhang G.-Q."/>
        </authorList>
    </citation>
    <scope>NUCLEOTIDE SEQUENCE</scope>
    <source>
        <tissue evidence="19">Leaf</tissue>
    </source>
</reference>
<evidence type="ECO:0000256" key="10">
    <source>
        <dbReference type="ARBA" id="ARBA00022786"/>
    </source>
</evidence>
<dbReference type="PROSITE" id="PS50089">
    <property type="entry name" value="ZF_RING_2"/>
    <property type="match status" value="1"/>
</dbReference>
<comment type="caution">
    <text evidence="19">The sequence shown here is derived from an EMBL/GenBank/DDBJ whole genome shotgun (WGS) entry which is preliminary data.</text>
</comment>
<evidence type="ECO:0000256" key="17">
    <source>
        <dbReference type="SAM" id="SignalP"/>
    </source>
</evidence>
<dbReference type="SMR" id="A0A8T3C087"/>
<evidence type="ECO:0000256" key="2">
    <source>
        <dbReference type="ARBA" id="ARBA00004167"/>
    </source>
</evidence>
<keyword evidence="5" id="KW-0808">Transferase</keyword>
<dbReference type="GO" id="GO:0061630">
    <property type="term" value="F:ubiquitin protein ligase activity"/>
    <property type="evidence" value="ECO:0007669"/>
    <property type="project" value="UniProtKB-EC"/>
</dbReference>
<evidence type="ECO:0000256" key="5">
    <source>
        <dbReference type="ARBA" id="ARBA00022679"/>
    </source>
</evidence>
<evidence type="ECO:0000256" key="15">
    <source>
        <dbReference type="PROSITE-ProRule" id="PRU00175"/>
    </source>
</evidence>
<evidence type="ECO:0000256" key="12">
    <source>
        <dbReference type="ARBA" id="ARBA00022989"/>
    </source>
</evidence>
<name>A0A8T3C087_DENNO</name>
<dbReference type="OrthoDB" id="8062037at2759"/>
<accession>A0A8T3C087</accession>
<dbReference type="SMART" id="SM00184">
    <property type="entry name" value="RING"/>
    <property type="match status" value="1"/>
</dbReference>
<feature type="signal peptide" evidence="17">
    <location>
        <begin position="1"/>
        <end position="21"/>
    </location>
</feature>
<protein>
    <recommendedName>
        <fullName evidence="4">RING-type E3 ubiquitin transferase</fullName>
        <ecNumber evidence="4">2.3.2.27</ecNumber>
    </recommendedName>
</protein>
<feature type="transmembrane region" description="Helical" evidence="16">
    <location>
        <begin position="45"/>
        <end position="68"/>
    </location>
</feature>
<keyword evidence="10" id="KW-0833">Ubl conjugation pathway</keyword>
<evidence type="ECO:0000256" key="9">
    <source>
        <dbReference type="ARBA" id="ARBA00022771"/>
    </source>
</evidence>
<evidence type="ECO:0000256" key="4">
    <source>
        <dbReference type="ARBA" id="ARBA00012483"/>
    </source>
</evidence>
<dbReference type="GO" id="GO:0016020">
    <property type="term" value="C:membrane"/>
    <property type="evidence" value="ECO:0007669"/>
    <property type="project" value="UniProtKB-SubCell"/>
</dbReference>
<dbReference type="Proteomes" id="UP000829196">
    <property type="component" value="Unassembled WGS sequence"/>
</dbReference>
<keyword evidence="6 16" id="KW-0812">Transmembrane</keyword>
<dbReference type="PANTHER" id="PTHR46539">
    <property type="entry name" value="E3 UBIQUITIN-PROTEIN LIGASE ATL42"/>
    <property type="match status" value="1"/>
</dbReference>
<sequence>MTGPPLQILLLLLIAVAGAAAQLPSSPNADESGSSSGGNVQVTFRPSIAVVIGIFSIMFSLTFLLLMYGKFCHANGANLFTTNGIMISGNRIHRDDGRASGIDKAVIESLPFFRFSALKGSREGLECSVCLSRFDDAEILRLLPRCKHAFHMDCIDRWLESHSSCPLCRTRVDVDDIAFFKYSASSRCLRDPTGLPAAEIVEEGSDSGLELYVERERSPTGGPRPSFRWAERLKLAAFGKQAAPQHNFKHRILVSQVVFRSRWSDFNSADLISLDSEMLRVISSRRFEPAGSGRCGITEAISPEVAAEGVSRVKEEMERKRRLESKALQMQMPAEECSSEFSALEMTALISPASRCMSDITAVRSYRPSGSHGEKEEKLRQMWLPIARKTVQWFAGKEGRTMMRPEGGGGWEENV</sequence>
<evidence type="ECO:0000256" key="11">
    <source>
        <dbReference type="ARBA" id="ARBA00022833"/>
    </source>
</evidence>
<evidence type="ECO:0000256" key="6">
    <source>
        <dbReference type="ARBA" id="ARBA00022692"/>
    </source>
</evidence>
<keyword evidence="9 15" id="KW-0863">Zinc-finger</keyword>